<dbReference type="RefSeq" id="WP_048850038.1">
    <property type="nucleotide sequence ID" value="NZ_BANI01000027.1"/>
</dbReference>
<proteinExistence type="predicted"/>
<dbReference type="InterPro" id="IPR054299">
    <property type="entry name" value="GumK_N"/>
</dbReference>
<protein>
    <submittedName>
        <fullName evidence="2">Glucuronosyltransferase GumK</fullName>
    </submittedName>
</protein>
<dbReference type="EMBL" id="BANI01000027">
    <property type="protein sequence ID" value="GAN95504.1"/>
    <property type="molecule type" value="Genomic_DNA"/>
</dbReference>
<dbReference type="Proteomes" id="UP000032675">
    <property type="component" value="Unassembled WGS sequence"/>
</dbReference>
<dbReference type="Gene3D" id="3.40.50.11010">
    <property type="match status" value="1"/>
</dbReference>
<accession>A0A0D6PWF0</accession>
<keyword evidence="2" id="KW-0808">Transferase</keyword>
<organism evidence="2 3">
    <name type="scientific">Komagataeibacter europaeus NBRC 3261</name>
    <dbReference type="NCBI Taxonomy" id="1234669"/>
    <lineage>
        <taxon>Bacteria</taxon>
        <taxon>Pseudomonadati</taxon>
        <taxon>Pseudomonadota</taxon>
        <taxon>Alphaproteobacteria</taxon>
        <taxon>Acetobacterales</taxon>
        <taxon>Acetobacteraceae</taxon>
        <taxon>Komagataeibacter</taxon>
    </lineage>
</organism>
<evidence type="ECO:0000313" key="2">
    <source>
        <dbReference type="EMBL" id="GAN95504.1"/>
    </source>
</evidence>
<evidence type="ECO:0000259" key="1">
    <source>
        <dbReference type="Pfam" id="PF22059"/>
    </source>
</evidence>
<dbReference type="SUPFAM" id="SSF53756">
    <property type="entry name" value="UDP-Glycosyltransferase/glycogen phosphorylase"/>
    <property type="match status" value="1"/>
</dbReference>
<name>A0A0D6PWF0_KOMEU</name>
<dbReference type="Gene3D" id="3.40.50.2000">
    <property type="entry name" value="Glycogen Phosphorylase B"/>
    <property type="match status" value="1"/>
</dbReference>
<dbReference type="AlphaFoldDB" id="A0A0D6PWF0"/>
<gene>
    <name evidence="2" type="ORF">Geu3261_0027_009</name>
</gene>
<dbReference type="Pfam" id="PF22059">
    <property type="entry name" value="GumK_N"/>
    <property type="match status" value="1"/>
</dbReference>
<dbReference type="GO" id="GO:0016740">
    <property type="term" value="F:transferase activity"/>
    <property type="evidence" value="ECO:0007669"/>
    <property type="project" value="UniProtKB-KW"/>
</dbReference>
<sequence>MTRSLFISVHDFRSLRKASVHFIAAEMARRGPTAFLSIGLSALSLRRGDTRASLADRANRVETVDGVECYLWRMKWHPFNMRRAALAPVERGLFWLYRQMLPAIARKWIRRADTVFIESGMAPVFIADVRKLNPSARIIYLMSDDLEVVGCADTIKNDFVRNFDMIDTVRMPSRYLLDRLPHARSAVFAPHGIDRGIAEKTYPNPYTPGRTSCVSIGSMLFDRTFFQIAASLRPDIDFHIIGAGRAADGLVADNIIIHPEMAFERTLSYLQHASFGVAPYRDANTPRYLLDTSLKLRQFALFGIPAVCPDFALNDTAGRYGYRPGDAQSIGRAIDAALHASDVIELDAHSWSEIVQRILTPEAYPDTHV</sequence>
<reference evidence="2 3" key="1">
    <citation type="submission" date="2012-11" db="EMBL/GenBank/DDBJ databases">
        <title>Whole genome sequence of Gluconacetobacter europaeus NBRC3261.</title>
        <authorList>
            <person name="Azuma Y."/>
            <person name="Higashiura N."/>
            <person name="Hirakawa H."/>
            <person name="Matsushita K."/>
        </authorList>
    </citation>
    <scope>NUCLEOTIDE SEQUENCE [LARGE SCALE GENOMIC DNA]</scope>
    <source>
        <strain evidence="2 3">NBRC 3261</strain>
    </source>
</reference>
<evidence type="ECO:0000313" key="3">
    <source>
        <dbReference type="Proteomes" id="UP000032675"/>
    </source>
</evidence>
<feature type="domain" description="Glucuronosyltransferase GumK N-terminal" evidence="1">
    <location>
        <begin position="6"/>
        <end position="172"/>
    </location>
</feature>
<comment type="caution">
    <text evidence="2">The sequence shown here is derived from an EMBL/GenBank/DDBJ whole genome shotgun (WGS) entry which is preliminary data.</text>
</comment>